<evidence type="ECO:0000313" key="9">
    <source>
        <dbReference type="Proteomes" id="UP000318943"/>
    </source>
</evidence>
<organism evidence="8 9">
    <name type="scientific">Cupriavidus campinensis</name>
    <dbReference type="NCBI Taxonomy" id="151783"/>
    <lineage>
        <taxon>Bacteria</taxon>
        <taxon>Pseudomonadati</taxon>
        <taxon>Pseudomonadota</taxon>
        <taxon>Betaproteobacteria</taxon>
        <taxon>Burkholderiales</taxon>
        <taxon>Burkholderiaceae</taxon>
        <taxon>Cupriavidus</taxon>
    </lineage>
</organism>
<dbReference type="EMBL" id="VCIZ01000011">
    <property type="protein sequence ID" value="TSP11159.1"/>
    <property type="molecule type" value="Genomic_DNA"/>
</dbReference>
<dbReference type="PANTHER" id="PTHR43856:SF1">
    <property type="entry name" value="MITOCHONDRIAL CARDIOLIPIN HYDROLASE"/>
    <property type="match status" value="1"/>
</dbReference>
<protein>
    <recommendedName>
        <fullName evidence="3">phospholipase D</fullName>
        <ecNumber evidence="3">3.1.4.4</ecNumber>
    </recommendedName>
</protein>
<feature type="domain" description="PLD phosphodiesterase" evidence="7">
    <location>
        <begin position="179"/>
        <end position="206"/>
    </location>
</feature>
<comment type="similarity">
    <text evidence="2">Belongs to the phospholipase D family.</text>
</comment>
<evidence type="ECO:0000259" key="7">
    <source>
        <dbReference type="PROSITE" id="PS50035"/>
    </source>
</evidence>
<keyword evidence="4" id="KW-0378">Hydrolase</keyword>
<evidence type="ECO:0000256" key="5">
    <source>
        <dbReference type="ARBA" id="ARBA00022963"/>
    </source>
</evidence>
<dbReference type="Pfam" id="PF13091">
    <property type="entry name" value="PLDc_2"/>
    <property type="match status" value="1"/>
</dbReference>
<evidence type="ECO:0000313" key="8">
    <source>
        <dbReference type="EMBL" id="TSP11159.1"/>
    </source>
</evidence>
<sequence length="241" mass="26025">MSGKPKGHGRRRCPCAGCGRAASTVTLRAAELLPPLCNLMFPSLRRCKRLALASLMVAATGLAAGAQARTTSTLERLADALTPAARPSAFAAGSTYTLCFVPDGPSCQDMLIDAIHNTRRKLLIQAYSFTNVQIAKAVADAHQRGVDVRVIVDKSQVSERYTSATFLKNAGIPVVIDTKPAIAHNKVMVFDDQAVFTGSFNFTKSAEQRNAENGMLIRGDAAVVRAYTENWRTRFEKSSAY</sequence>
<evidence type="ECO:0000256" key="6">
    <source>
        <dbReference type="ARBA" id="ARBA00023098"/>
    </source>
</evidence>
<keyword evidence="9" id="KW-1185">Reference proteome</keyword>
<dbReference type="CDD" id="cd09170">
    <property type="entry name" value="PLDc_Nuc"/>
    <property type="match status" value="1"/>
</dbReference>
<dbReference type="PANTHER" id="PTHR43856">
    <property type="entry name" value="CARDIOLIPIN HYDROLASE"/>
    <property type="match status" value="1"/>
</dbReference>
<comment type="caution">
    <text evidence="8">The sequence shown here is derived from an EMBL/GenBank/DDBJ whole genome shotgun (WGS) entry which is preliminary data.</text>
</comment>
<name>A0ABY3EJN8_9BURK</name>
<dbReference type="PROSITE" id="PS50035">
    <property type="entry name" value="PLD"/>
    <property type="match status" value="1"/>
</dbReference>
<reference evidence="8 9" key="1">
    <citation type="submission" date="2019-05" db="EMBL/GenBank/DDBJ databases">
        <title>Whole genome sequence analysis of Cupriavidus campinensis S14E4C strain.</title>
        <authorList>
            <person name="Abbaszade G."/>
            <person name="Szabo A."/>
            <person name="Toumi M."/>
            <person name="Toth E."/>
        </authorList>
    </citation>
    <scope>NUCLEOTIDE SEQUENCE [LARGE SCALE GENOMIC DNA]</scope>
    <source>
        <strain evidence="8 9">S14E4C</strain>
    </source>
</reference>
<gene>
    <name evidence="8" type="ORF">FGG12_18150</name>
</gene>
<dbReference type="InterPro" id="IPR001736">
    <property type="entry name" value="PLipase_D/transphosphatidylase"/>
</dbReference>
<dbReference type="Gene3D" id="3.30.870.10">
    <property type="entry name" value="Endonuclease Chain A"/>
    <property type="match status" value="1"/>
</dbReference>
<evidence type="ECO:0000256" key="1">
    <source>
        <dbReference type="ARBA" id="ARBA00000798"/>
    </source>
</evidence>
<accession>A0ABY3EJN8</accession>
<dbReference type="Proteomes" id="UP000318943">
    <property type="component" value="Unassembled WGS sequence"/>
</dbReference>
<keyword evidence="5" id="KW-0442">Lipid degradation</keyword>
<keyword evidence="6" id="KW-0443">Lipid metabolism</keyword>
<comment type="catalytic activity">
    <reaction evidence="1">
        <text>a 1,2-diacyl-sn-glycero-3-phosphocholine + H2O = a 1,2-diacyl-sn-glycero-3-phosphate + choline + H(+)</text>
        <dbReference type="Rhea" id="RHEA:14445"/>
        <dbReference type="ChEBI" id="CHEBI:15354"/>
        <dbReference type="ChEBI" id="CHEBI:15377"/>
        <dbReference type="ChEBI" id="CHEBI:15378"/>
        <dbReference type="ChEBI" id="CHEBI:57643"/>
        <dbReference type="ChEBI" id="CHEBI:58608"/>
        <dbReference type="EC" id="3.1.4.4"/>
    </reaction>
</comment>
<dbReference type="InterPro" id="IPR051406">
    <property type="entry name" value="PLD_domain"/>
</dbReference>
<evidence type="ECO:0000256" key="2">
    <source>
        <dbReference type="ARBA" id="ARBA00008664"/>
    </source>
</evidence>
<proteinExistence type="inferred from homology"/>
<evidence type="ECO:0000256" key="4">
    <source>
        <dbReference type="ARBA" id="ARBA00022801"/>
    </source>
</evidence>
<dbReference type="SMART" id="SM00155">
    <property type="entry name" value="PLDc"/>
    <property type="match status" value="1"/>
</dbReference>
<dbReference type="EC" id="3.1.4.4" evidence="3"/>
<evidence type="ECO:0000256" key="3">
    <source>
        <dbReference type="ARBA" id="ARBA00012027"/>
    </source>
</evidence>
<dbReference type="InterPro" id="IPR025202">
    <property type="entry name" value="PLD-like_dom"/>
</dbReference>
<dbReference type="SUPFAM" id="SSF56024">
    <property type="entry name" value="Phospholipase D/nuclease"/>
    <property type="match status" value="1"/>
</dbReference>